<dbReference type="GO" id="GO:0016301">
    <property type="term" value="F:kinase activity"/>
    <property type="evidence" value="ECO:0007669"/>
    <property type="project" value="UniProtKB-KW"/>
</dbReference>
<dbReference type="GO" id="GO:0009229">
    <property type="term" value="P:thiamine diphosphate biosynthetic process"/>
    <property type="evidence" value="ECO:0007669"/>
    <property type="project" value="InterPro"/>
</dbReference>
<keyword evidence="1 6" id="KW-0808">Transferase</keyword>
<organism evidence="6">
    <name type="scientific">sediment metagenome</name>
    <dbReference type="NCBI Taxonomy" id="749907"/>
    <lineage>
        <taxon>unclassified sequences</taxon>
        <taxon>metagenomes</taxon>
        <taxon>ecological metagenomes</taxon>
    </lineage>
</organism>
<comment type="caution">
    <text evidence="6">The sequence shown here is derived from an EMBL/GenBank/DDBJ whole genome shotgun (WGS) entry which is preliminary data.</text>
</comment>
<dbReference type="InterPro" id="IPR036759">
    <property type="entry name" value="TPK_catalytic_sf"/>
</dbReference>
<keyword evidence="2" id="KW-0547">Nucleotide-binding</keyword>
<keyword evidence="3 6" id="KW-0418">Kinase</keyword>
<sequence length="112" mass="12785">MNIYIVANGKITLNLLKNIKKNSYIIGVDRGALILIIHNIIPDMAIGDFDSVKKDEFQIIKKRVKNIVKFDSRKDKTDLELAVEYSLKKKPDELDILGATGTRIDPFSRHLF</sequence>
<evidence type="ECO:0000256" key="4">
    <source>
        <dbReference type="ARBA" id="ARBA00022840"/>
    </source>
</evidence>
<dbReference type="PANTHER" id="PTHR41299">
    <property type="entry name" value="THIAMINE PYROPHOSPHOKINASE"/>
    <property type="match status" value="1"/>
</dbReference>
<dbReference type="PANTHER" id="PTHR41299:SF1">
    <property type="entry name" value="THIAMINE PYROPHOSPHOKINASE"/>
    <property type="match status" value="1"/>
</dbReference>
<dbReference type="NCBIfam" id="TIGR01378">
    <property type="entry name" value="thi_PPkinase"/>
    <property type="match status" value="1"/>
</dbReference>
<dbReference type="Pfam" id="PF04263">
    <property type="entry name" value="TPK_catalytic"/>
    <property type="match status" value="1"/>
</dbReference>
<protein>
    <submittedName>
        <fullName evidence="6">Protein containing Thiamin pyrophosphokinase, catalytic region domain</fullName>
        <ecNumber evidence="6">2.7.6.2</ecNumber>
    </submittedName>
</protein>
<gene>
    <name evidence="6" type="ORF">LDC_2140</name>
</gene>
<evidence type="ECO:0000256" key="1">
    <source>
        <dbReference type="ARBA" id="ARBA00022679"/>
    </source>
</evidence>
<dbReference type="EC" id="2.7.6.2" evidence="6"/>
<dbReference type="Gene3D" id="3.40.50.10240">
    <property type="entry name" value="Thiamin pyrophosphokinase, catalytic domain"/>
    <property type="match status" value="1"/>
</dbReference>
<dbReference type="SUPFAM" id="SSF63999">
    <property type="entry name" value="Thiamin pyrophosphokinase, catalytic domain"/>
    <property type="match status" value="1"/>
</dbReference>
<reference evidence="6" key="1">
    <citation type="submission" date="2010-07" db="EMBL/GenBank/DDBJ databases">
        <authorList>
            <consortium name="CONSOLIDER consortium CSD2007-00005"/>
            <person name="Guazzaroni M.-E."/>
            <person name="Richter M."/>
            <person name="Garcia-Salamanca A."/>
            <person name="Yarza P."/>
            <person name="Ferrer M."/>
        </authorList>
    </citation>
    <scope>NUCLEOTIDE SEQUENCE</scope>
</reference>
<name>D9PKS1_9ZZZZ</name>
<dbReference type="GO" id="GO:0004788">
    <property type="term" value="F:thiamine diphosphokinase activity"/>
    <property type="evidence" value="ECO:0007669"/>
    <property type="project" value="UniProtKB-EC"/>
</dbReference>
<dbReference type="GO" id="GO:0006772">
    <property type="term" value="P:thiamine metabolic process"/>
    <property type="evidence" value="ECO:0007669"/>
    <property type="project" value="InterPro"/>
</dbReference>
<keyword evidence="4" id="KW-0067">ATP-binding</keyword>
<proteinExistence type="predicted"/>
<dbReference type="InterPro" id="IPR006282">
    <property type="entry name" value="Thi_PPkinase"/>
</dbReference>
<dbReference type="EMBL" id="ADZX01000636">
    <property type="protein sequence ID" value="EFK95854.1"/>
    <property type="molecule type" value="Genomic_DNA"/>
</dbReference>
<dbReference type="AlphaFoldDB" id="D9PKS1"/>
<accession>D9PKS1</accession>
<dbReference type="InterPro" id="IPR007371">
    <property type="entry name" value="TPK_catalytic"/>
</dbReference>
<evidence type="ECO:0000313" key="6">
    <source>
        <dbReference type="EMBL" id="EFK95854.1"/>
    </source>
</evidence>
<dbReference type="InterPro" id="IPR053149">
    <property type="entry name" value="TPK"/>
</dbReference>
<evidence type="ECO:0000256" key="2">
    <source>
        <dbReference type="ARBA" id="ARBA00022741"/>
    </source>
</evidence>
<reference evidence="6" key="2">
    <citation type="journal article" date="2011" name="Microb. Ecol.">
        <title>Taxonomic and Functional Metagenomic Profiling of the Microbial Community in the Anoxic Sediment of a Sub-saline Shallow Lake (Laguna de Carrizo, Central Spain).</title>
        <authorList>
            <person name="Ferrer M."/>
            <person name="Guazzaroni M.E."/>
            <person name="Richter M."/>
            <person name="Garcia-Salamanca A."/>
            <person name="Yarza P."/>
            <person name="Suarez-Suarez A."/>
            <person name="Solano J."/>
            <person name="Alcaide M."/>
            <person name="van Dillewijn P."/>
            <person name="Molina-Henares M.A."/>
            <person name="Lopez-Cortes N."/>
            <person name="Al-Ramahi Y."/>
            <person name="Guerrero C."/>
            <person name="Acosta A."/>
            <person name="de Eugenio L.I."/>
            <person name="Martinez V."/>
            <person name="Marques S."/>
            <person name="Rojo F."/>
            <person name="Santero E."/>
            <person name="Genilloud O."/>
            <person name="Perez-Perez J."/>
            <person name="Rossello-Mora R."/>
            <person name="Ramos J.L."/>
        </authorList>
    </citation>
    <scope>NUCLEOTIDE SEQUENCE</scope>
</reference>
<feature type="domain" description="Thiamin pyrophosphokinase catalytic" evidence="5">
    <location>
        <begin position="18"/>
        <end position="106"/>
    </location>
</feature>
<dbReference type="GO" id="GO:0005524">
    <property type="term" value="F:ATP binding"/>
    <property type="evidence" value="ECO:0007669"/>
    <property type="project" value="UniProtKB-KW"/>
</dbReference>
<evidence type="ECO:0000256" key="3">
    <source>
        <dbReference type="ARBA" id="ARBA00022777"/>
    </source>
</evidence>
<evidence type="ECO:0000259" key="5">
    <source>
        <dbReference type="Pfam" id="PF04263"/>
    </source>
</evidence>
<dbReference type="CDD" id="cd07995">
    <property type="entry name" value="TPK"/>
    <property type="match status" value="1"/>
</dbReference>